<evidence type="ECO:0000313" key="3">
    <source>
        <dbReference type="Proteomes" id="UP000000305"/>
    </source>
</evidence>
<keyword evidence="1" id="KW-1133">Transmembrane helix</keyword>
<sequence length="67" mass="7742">MFHEILLRIASGHLVHHIGQHYRNINIDNINMILPVKVGIFIFGIFIDIYNGDVEREDGKIDRAIES</sequence>
<feature type="transmembrane region" description="Helical" evidence="1">
    <location>
        <begin position="32"/>
        <end position="50"/>
    </location>
</feature>
<dbReference type="HOGENOM" id="CLU_2815050_0_0_1"/>
<dbReference type="AlphaFoldDB" id="E9GXT8"/>
<accession>E9GXT8</accession>
<gene>
    <name evidence="2" type="ORF">DAPPUDRAFT_323062</name>
</gene>
<dbReference type="InParanoid" id="E9GXT8"/>
<organism evidence="2 3">
    <name type="scientific">Daphnia pulex</name>
    <name type="common">Water flea</name>
    <dbReference type="NCBI Taxonomy" id="6669"/>
    <lineage>
        <taxon>Eukaryota</taxon>
        <taxon>Metazoa</taxon>
        <taxon>Ecdysozoa</taxon>
        <taxon>Arthropoda</taxon>
        <taxon>Crustacea</taxon>
        <taxon>Branchiopoda</taxon>
        <taxon>Diplostraca</taxon>
        <taxon>Cladocera</taxon>
        <taxon>Anomopoda</taxon>
        <taxon>Daphniidae</taxon>
        <taxon>Daphnia</taxon>
    </lineage>
</organism>
<keyword evidence="1" id="KW-0472">Membrane</keyword>
<proteinExistence type="predicted"/>
<reference evidence="2 3" key="1">
    <citation type="journal article" date="2011" name="Science">
        <title>The ecoresponsive genome of Daphnia pulex.</title>
        <authorList>
            <person name="Colbourne J.K."/>
            <person name="Pfrender M.E."/>
            <person name="Gilbert D."/>
            <person name="Thomas W.K."/>
            <person name="Tucker A."/>
            <person name="Oakley T.H."/>
            <person name="Tokishita S."/>
            <person name="Aerts A."/>
            <person name="Arnold G.J."/>
            <person name="Basu M.K."/>
            <person name="Bauer D.J."/>
            <person name="Caceres C.E."/>
            <person name="Carmel L."/>
            <person name="Casola C."/>
            <person name="Choi J.H."/>
            <person name="Detter J.C."/>
            <person name="Dong Q."/>
            <person name="Dusheyko S."/>
            <person name="Eads B.D."/>
            <person name="Frohlich T."/>
            <person name="Geiler-Samerotte K.A."/>
            <person name="Gerlach D."/>
            <person name="Hatcher P."/>
            <person name="Jogdeo S."/>
            <person name="Krijgsveld J."/>
            <person name="Kriventseva E.V."/>
            <person name="Kultz D."/>
            <person name="Laforsch C."/>
            <person name="Lindquist E."/>
            <person name="Lopez J."/>
            <person name="Manak J.R."/>
            <person name="Muller J."/>
            <person name="Pangilinan J."/>
            <person name="Patwardhan R.P."/>
            <person name="Pitluck S."/>
            <person name="Pritham E.J."/>
            <person name="Rechtsteiner A."/>
            <person name="Rho M."/>
            <person name="Rogozin I.B."/>
            <person name="Sakarya O."/>
            <person name="Salamov A."/>
            <person name="Schaack S."/>
            <person name="Shapiro H."/>
            <person name="Shiga Y."/>
            <person name="Skalitzky C."/>
            <person name="Smith Z."/>
            <person name="Souvorov A."/>
            <person name="Sung W."/>
            <person name="Tang Z."/>
            <person name="Tsuchiya D."/>
            <person name="Tu H."/>
            <person name="Vos H."/>
            <person name="Wang M."/>
            <person name="Wolf Y.I."/>
            <person name="Yamagata H."/>
            <person name="Yamada T."/>
            <person name="Ye Y."/>
            <person name="Shaw J.R."/>
            <person name="Andrews J."/>
            <person name="Crease T.J."/>
            <person name="Tang H."/>
            <person name="Lucas S.M."/>
            <person name="Robertson H.M."/>
            <person name="Bork P."/>
            <person name="Koonin E.V."/>
            <person name="Zdobnov E.M."/>
            <person name="Grigoriev I.V."/>
            <person name="Lynch M."/>
            <person name="Boore J.L."/>
        </authorList>
    </citation>
    <scope>NUCLEOTIDE SEQUENCE [LARGE SCALE GENOMIC DNA]</scope>
</reference>
<name>E9GXT8_DAPPU</name>
<evidence type="ECO:0000313" key="2">
    <source>
        <dbReference type="EMBL" id="EFX75720.1"/>
    </source>
</evidence>
<dbReference type="Proteomes" id="UP000000305">
    <property type="component" value="Unassembled WGS sequence"/>
</dbReference>
<protein>
    <submittedName>
        <fullName evidence="2">Uncharacterized protein</fullName>
    </submittedName>
</protein>
<keyword evidence="3" id="KW-1185">Reference proteome</keyword>
<keyword evidence="1" id="KW-0812">Transmembrane</keyword>
<dbReference type="EMBL" id="GL732573">
    <property type="protein sequence ID" value="EFX75720.1"/>
    <property type="molecule type" value="Genomic_DNA"/>
</dbReference>
<dbReference type="KEGG" id="dpx:DAPPUDRAFT_323062"/>
<evidence type="ECO:0000256" key="1">
    <source>
        <dbReference type="SAM" id="Phobius"/>
    </source>
</evidence>